<evidence type="ECO:0000313" key="9">
    <source>
        <dbReference type="EMBL" id="MCR1898776.1"/>
    </source>
</evidence>
<organism evidence="9 10">
    <name type="scientific">Irregularibacter muris</name>
    <dbReference type="NCBI Taxonomy" id="1796619"/>
    <lineage>
        <taxon>Bacteria</taxon>
        <taxon>Bacillati</taxon>
        <taxon>Bacillota</taxon>
        <taxon>Clostridia</taxon>
        <taxon>Eubacteriales</taxon>
        <taxon>Eubacteriaceae</taxon>
        <taxon>Irregularibacter</taxon>
    </lineage>
</organism>
<evidence type="ECO:0000256" key="1">
    <source>
        <dbReference type="ARBA" id="ARBA00004651"/>
    </source>
</evidence>
<feature type="domain" description="ABC transmembrane type-1" evidence="8">
    <location>
        <begin position="110"/>
        <end position="299"/>
    </location>
</feature>
<dbReference type="PROSITE" id="PS50928">
    <property type="entry name" value="ABC_TM1"/>
    <property type="match status" value="1"/>
</dbReference>
<keyword evidence="3" id="KW-1003">Cell membrane</keyword>
<keyword evidence="5 7" id="KW-1133">Transmembrane helix</keyword>
<feature type="transmembrane region" description="Helical" evidence="7">
    <location>
        <begin position="48"/>
        <end position="69"/>
    </location>
</feature>
<keyword evidence="10" id="KW-1185">Reference proteome</keyword>
<proteinExistence type="inferred from homology"/>
<keyword evidence="6 7" id="KW-0472">Membrane</keyword>
<evidence type="ECO:0000256" key="5">
    <source>
        <dbReference type="ARBA" id="ARBA00022989"/>
    </source>
</evidence>
<feature type="transmembrane region" description="Helical" evidence="7">
    <location>
        <begin position="281"/>
        <end position="299"/>
    </location>
</feature>
<dbReference type="InterPro" id="IPR035906">
    <property type="entry name" value="MetI-like_sf"/>
</dbReference>
<dbReference type="RefSeq" id="WP_257530463.1">
    <property type="nucleotide sequence ID" value="NZ_JANKAS010000005.1"/>
</dbReference>
<feature type="transmembrane region" description="Helical" evidence="7">
    <location>
        <begin position="112"/>
        <end position="137"/>
    </location>
</feature>
<keyword evidence="4 7" id="KW-0812">Transmembrane</keyword>
<dbReference type="SUPFAM" id="SSF161098">
    <property type="entry name" value="MetI-like"/>
    <property type="match status" value="1"/>
</dbReference>
<dbReference type="GO" id="GO:0055085">
    <property type="term" value="P:transmembrane transport"/>
    <property type="evidence" value="ECO:0007669"/>
    <property type="project" value="InterPro"/>
</dbReference>
<dbReference type="InterPro" id="IPR050366">
    <property type="entry name" value="BP-dependent_transpt_permease"/>
</dbReference>
<protein>
    <submittedName>
        <fullName evidence="9">ABC transporter permease</fullName>
    </submittedName>
</protein>
<name>A0AAE3HE02_9FIRM</name>
<reference evidence="9" key="1">
    <citation type="submission" date="2022-07" db="EMBL/GenBank/DDBJ databases">
        <title>Enhanced cultured diversity of the mouse gut microbiota enables custom-made synthetic communities.</title>
        <authorList>
            <person name="Afrizal A."/>
        </authorList>
    </citation>
    <scope>NUCLEOTIDE SEQUENCE</scope>
    <source>
        <strain evidence="9">DSM 28593</strain>
    </source>
</reference>
<sequence length="312" mass="34844">MNSANHAVEFSKDDFQVVGKNLKDSQQIIRPSMTYWQDAWRRLKMNKLAMLSLIILCLVSIMVLVGPYMTKYNYFEQYIEKTNFKPMTEGHYFGTDSLGRDLFARAWRGGRISLLIGIVVAFVSVIVGVIYGGVAGYYGGKVDNIMMRIVDVMLTIPAMLVNILLLIVLDPGVTTIIIAFSITSWLGMARLVRGQVLQLKEQEFILAARTLGANTSRIIMKHLIPNTLGPIIVDMTLTIPSAIFGEAFLSYIGLGVRPPNASWGILANDGARVMRFYPYQLIIPAILISITMLSFNLFGDGLRDALDPRLRK</sequence>
<dbReference type="PANTHER" id="PTHR43386:SF22">
    <property type="entry name" value="OLIGOPEPTIDE TRANSPORT SYSTEM PERMEASE PROTEIN OPPC"/>
    <property type="match status" value="1"/>
</dbReference>
<evidence type="ECO:0000259" key="8">
    <source>
        <dbReference type="PROSITE" id="PS50928"/>
    </source>
</evidence>
<gene>
    <name evidence="9" type="ORF">NSA47_07240</name>
</gene>
<dbReference type="Pfam" id="PF00528">
    <property type="entry name" value="BPD_transp_1"/>
    <property type="match status" value="1"/>
</dbReference>
<feature type="transmembrane region" description="Helical" evidence="7">
    <location>
        <begin position="149"/>
        <end position="169"/>
    </location>
</feature>
<dbReference type="InterPro" id="IPR025966">
    <property type="entry name" value="OppC_N"/>
</dbReference>
<dbReference type="PANTHER" id="PTHR43386">
    <property type="entry name" value="OLIGOPEPTIDE TRANSPORT SYSTEM PERMEASE PROTEIN APPC"/>
    <property type="match status" value="1"/>
</dbReference>
<dbReference type="Gene3D" id="1.10.3720.10">
    <property type="entry name" value="MetI-like"/>
    <property type="match status" value="1"/>
</dbReference>
<evidence type="ECO:0000256" key="4">
    <source>
        <dbReference type="ARBA" id="ARBA00022692"/>
    </source>
</evidence>
<dbReference type="Pfam" id="PF12911">
    <property type="entry name" value="OppC_N"/>
    <property type="match status" value="1"/>
</dbReference>
<comment type="subcellular location">
    <subcellularLocation>
        <location evidence="1 7">Cell membrane</location>
        <topology evidence="1 7">Multi-pass membrane protein</topology>
    </subcellularLocation>
</comment>
<dbReference type="InterPro" id="IPR000515">
    <property type="entry name" value="MetI-like"/>
</dbReference>
<evidence type="ECO:0000256" key="3">
    <source>
        <dbReference type="ARBA" id="ARBA00022475"/>
    </source>
</evidence>
<evidence type="ECO:0000313" key="10">
    <source>
        <dbReference type="Proteomes" id="UP001205748"/>
    </source>
</evidence>
<dbReference type="Proteomes" id="UP001205748">
    <property type="component" value="Unassembled WGS sequence"/>
</dbReference>
<evidence type="ECO:0000256" key="2">
    <source>
        <dbReference type="ARBA" id="ARBA00022448"/>
    </source>
</evidence>
<dbReference type="EMBL" id="JANKAS010000005">
    <property type="protein sequence ID" value="MCR1898776.1"/>
    <property type="molecule type" value="Genomic_DNA"/>
</dbReference>
<feature type="transmembrane region" description="Helical" evidence="7">
    <location>
        <begin position="175"/>
        <end position="192"/>
    </location>
</feature>
<evidence type="ECO:0000256" key="6">
    <source>
        <dbReference type="ARBA" id="ARBA00023136"/>
    </source>
</evidence>
<comment type="similarity">
    <text evidence="7">Belongs to the binding-protein-dependent transport system permease family.</text>
</comment>
<accession>A0AAE3HE02</accession>
<evidence type="ECO:0000256" key="7">
    <source>
        <dbReference type="RuleBase" id="RU363032"/>
    </source>
</evidence>
<dbReference type="GO" id="GO:0005886">
    <property type="term" value="C:plasma membrane"/>
    <property type="evidence" value="ECO:0007669"/>
    <property type="project" value="UniProtKB-SubCell"/>
</dbReference>
<dbReference type="CDD" id="cd06261">
    <property type="entry name" value="TM_PBP2"/>
    <property type="match status" value="1"/>
</dbReference>
<dbReference type="AlphaFoldDB" id="A0AAE3HE02"/>
<keyword evidence="2 7" id="KW-0813">Transport</keyword>
<comment type="caution">
    <text evidence="9">The sequence shown here is derived from an EMBL/GenBank/DDBJ whole genome shotgun (WGS) entry which is preliminary data.</text>
</comment>